<protein>
    <recommendedName>
        <fullName evidence="2">RNA pseudouridylate synthase</fullName>
    </recommendedName>
    <alternativeName>
        <fullName evidence="3">RNA-uridine isomerase</fullName>
    </alternativeName>
</protein>
<dbReference type="InterPro" id="IPR006224">
    <property type="entry name" value="PsdUridine_synth_RluA-like_CS"/>
</dbReference>
<reference evidence="5 6" key="1">
    <citation type="submission" date="2011-08" db="EMBL/GenBank/DDBJ databases">
        <authorList>
            <person name="Lin Y."/>
            <person name="Hao X."/>
            <person name="Johnstone L."/>
            <person name="Miller S.J."/>
            <person name="Wei G."/>
            <person name="Rensing C."/>
        </authorList>
    </citation>
    <scope>NUCLEOTIDE SEQUENCE [LARGE SCALE GENOMIC DNA]</scope>
    <source>
        <strain evidence="5 6">K42</strain>
    </source>
</reference>
<evidence type="ECO:0000259" key="4">
    <source>
        <dbReference type="Pfam" id="PF00849"/>
    </source>
</evidence>
<dbReference type="Gene3D" id="3.30.2350.10">
    <property type="entry name" value="Pseudouridine synthase"/>
    <property type="match status" value="1"/>
</dbReference>
<dbReference type="GO" id="GO:0009982">
    <property type="term" value="F:pseudouridine synthase activity"/>
    <property type="evidence" value="ECO:0007669"/>
    <property type="project" value="InterPro"/>
</dbReference>
<dbReference type="GO" id="GO:0140098">
    <property type="term" value="F:catalytic activity, acting on RNA"/>
    <property type="evidence" value="ECO:0007669"/>
    <property type="project" value="UniProtKB-ARBA"/>
</dbReference>
<dbReference type="AlphaFoldDB" id="G2GHG5"/>
<dbReference type="GO" id="GO:0003723">
    <property type="term" value="F:RNA binding"/>
    <property type="evidence" value="ECO:0007669"/>
    <property type="project" value="InterPro"/>
</dbReference>
<dbReference type="InterPro" id="IPR006145">
    <property type="entry name" value="PsdUridine_synth_RsuA/RluA"/>
</dbReference>
<evidence type="ECO:0000256" key="2">
    <source>
        <dbReference type="ARBA" id="ARBA00031870"/>
    </source>
</evidence>
<dbReference type="Pfam" id="PF00849">
    <property type="entry name" value="PseudoU_synth_2"/>
    <property type="match status" value="1"/>
</dbReference>
<accession>G2GHG5</accession>
<dbReference type="PATRIC" id="fig|700597.3.peg.4861"/>
<proteinExistence type="predicted"/>
<dbReference type="PROSITE" id="PS01129">
    <property type="entry name" value="PSI_RLU"/>
    <property type="match status" value="1"/>
</dbReference>
<dbReference type="Proteomes" id="UP000004217">
    <property type="component" value="Unassembled WGS sequence"/>
</dbReference>
<dbReference type="PANTHER" id="PTHR21600">
    <property type="entry name" value="MITOCHONDRIAL RNA PSEUDOURIDINE SYNTHASE"/>
    <property type="match status" value="1"/>
</dbReference>
<dbReference type="EMBL" id="AGBF01000109">
    <property type="protein sequence ID" value="EGX57070.1"/>
    <property type="molecule type" value="Genomic_DNA"/>
</dbReference>
<dbReference type="PANTHER" id="PTHR21600:SF84">
    <property type="entry name" value="PSEUDOURIDINE SYNTHASE RSUA_RLUA-LIKE DOMAIN-CONTAINING PROTEIN"/>
    <property type="match status" value="1"/>
</dbReference>
<evidence type="ECO:0000256" key="1">
    <source>
        <dbReference type="ARBA" id="ARBA00000073"/>
    </source>
</evidence>
<keyword evidence="6" id="KW-1185">Reference proteome</keyword>
<feature type="non-terminal residue" evidence="5">
    <location>
        <position position="1"/>
    </location>
</feature>
<feature type="domain" description="Pseudouridine synthase RsuA/RluA-like" evidence="4">
    <location>
        <begin position="115"/>
        <end position="263"/>
    </location>
</feature>
<dbReference type="CDD" id="cd02558">
    <property type="entry name" value="PSRA_1"/>
    <property type="match status" value="1"/>
</dbReference>
<sequence>PARPARPVGFLVMRRRTQPPPSPLPQRDGIDAARVRLPFEGTWATVREHLVQRLAAAGPGVVAGMFDAGLIVGADGAPVRADAPYEPGMFVWFHRELRAETAVPFPVKVVHRDAHIVVADKPHFLATTPRGSHVTQTALARLRTELDLPSLGAAHRLDRLTAGLVLFTVRPRERGAYQALFRDRRVHKEYEAVAPYEAALALPRTVRSRILKERGVLAAREIDGEPNAVTRVELTEHRADGLGRYRLLPTTGQTHQLRVHLNALGVPILGDPLYPQVAAPVPAGDFRRPLQLLARTLEFTDPVTGAAHRFRSTRTLGAWDSYRDWAGQ</sequence>
<organism evidence="5 6">
    <name type="scientific">Streptomyces zinciresistens K42</name>
    <dbReference type="NCBI Taxonomy" id="700597"/>
    <lineage>
        <taxon>Bacteria</taxon>
        <taxon>Bacillati</taxon>
        <taxon>Actinomycetota</taxon>
        <taxon>Actinomycetes</taxon>
        <taxon>Kitasatosporales</taxon>
        <taxon>Streptomycetaceae</taxon>
        <taxon>Streptomyces</taxon>
    </lineage>
</organism>
<comment type="catalytic activity">
    <reaction evidence="1">
        <text>a uridine in RNA = a pseudouridine in RNA</text>
        <dbReference type="Rhea" id="RHEA:48348"/>
        <dbReference type="Rhea" id="RHEA-COMP:12068"/>
        <dbReference type="Rhea" id="RHEA-COMP:12069"/>
        <dbReference type="ChEBI" id="CHEBI:65314"/>
        <dbReference type="ChEBI" id="CHEBI:65315"/>
    </reaction>
</comment>
<name>G2GHG5_9ACTN</name>
<evidence type="ECO:0000313" key="6">
    <source>
        <dbReference type="Proteomes" id="UP000004217"/>
    </source>
</evidence>
<dbReference type="InterPro" id="IPR020103">
    <property type="entry name" value="PsdUridine_synth_cat_dom_sf"/>
</dbReference>
<dbReference type="SUPFAM" id="SSF55120">
    <property type="entry name" value="Pseudouridine synthase"/>
    <property type="match status" value="1"/>
</dbReference>
<comment type="caution">
    <text evidence="5">The sequence shown here is derived from an EMBL/GenBank/DDBJ whole genome shotgun (WGS) entry which is preliminary data.</text>
</comment>
<dbReference type="GO" id="GO:0000455">
    <property type="term" value="P:enzyme-directed rRNA pseudouridine synthesis"/>
    <property type="evidence" value="ECO:0007669"/>
    <property type="project" value="TreeGrafter"/>
</dbReference>
<evidence type="ECO:0000313" key="5">
    <source>
        <dbReference type="EMBL" id="EGX57070.1"/>
    </source>
</evidence>
<evidence type="ECO:0000256" key="3">
    <source>
        <dbReference type="ARBA" id="ARBA00033164"/>
    </source>
</evidence>
<dbReference type="InterPro" id="IPR050188">
    <property type="entry name" value="RluA_PseudoU_synthase"/>
</dbReference>
<gene>
    <name evidence="5" type="ORF">SZN_24750</name>
</gene>